<reference evidence="1 2" key="1">
    <citation type="submission" date="2019-12" db="EMBL/GenBank/DDBJ databases">
        <authorList>
            <person name="Wolfe R."/>
            <person name="Danczak R."/>
            <person name="Wilkins M."/>
        </authorList>
    </citation>
    <scope>NUCLEOTIDE SEQUENCE [LARGE SCALE GENOMIC DNA]</scope>
    <source>
        <strain evidence="1">X2_MaxBin.013</strain>
    </source>
</reference>
<evidence type="ECO:0000313" key="1">
    <source>
        <dbReference type="EMBL" id="KAF0134979.1"/>
    </source>
</evidence>
<protein>
    <submittedName>
        <fullName evidence="1">Uncharacterized protein</fullName>
    </submittedName>
</protein>
<evidence type="ECO:0000313" key="2">
    <source>
        <dbReference type="Proteomes" id="UP000488506"/>
    </source>
</evidence>
<dbReference type="EMBL" id="WPAF01000003">
    <property type="protein sequence ID" value="KAF0134979.1"/>
    <property type="molecule type" value="Genomic_DNA"/>
</dbReference>
<gene>
    <name evidence="1" type="ORF">FD145_360</name>
</gene>
<dbReference type="Proteomes" id="UP000488506">
    <property type="component" value="Unassembled WGS sequence"/>
</dbReference>
<name>A0A833P3K0_UNCSA</name>
<organism evidence="1 2">
    <name type="scientific">Candidatus Saganbacteria bacterium</name>
    <dbReference type="NCBI Taxonomy" id="2575572"/>
    <lineage>
        <taxon>Bacteria</taxon>
        <taxon>Bacillati</taxon>
        <taxon>Saganbacteria</taxon>
    </lineage>
</organism>
<comment type="caution">
    <text evidence="1">The sequence shown here is derived from an EMBL/GenBank/DDBJ whole genome shotgun (WGS) entry which is preliminary data.</text>
</comment>
<dbReference type="AlphaFoldDB" id="A0A833P3K0"/>
<proteinExistence type="predicted"/>
<sequence length="258" mass="29278">MVDEIKIDAATKEAGKSREDKIIEEAENLGIDLVAFIGLQGKKKSRTEMLIDEIFEDEQSRAFKLKVQVFDVFHNEALLERERSFDEIGDARQSFKKMLSDLNYPYLRGRIFKVEGEKAAVNFGLEDGIEPGSKVEVYKAAPKVKIGKNEIRPLGKSVGQAEVIKVISNASLIQSTEEKELKENYYVEAKYLIAKDGGDKNSSETKDKHVSYIKTENLSKIKEEEKKNNRTYNLGLLRNKGDEQGLRLALVFLRDKPT</sequence>
<accession>A0A833P3K0</accession>